<dbReference type="RefSeq" id="WP_182412661.1">
    <property type="nucleotide sequence ID" value="NZ_CP055153.1"/>
</dbReference>
<feature type="region of interest" description="Disordered" evidence="1">
    <location>
        <begin position="41"/>
        <end position="65"/>
    </location>
</feature>
<protein>
    <submittedName>
        <fullName evidence="2">Uncharacterized protein</fullName>
    </submittedName>
</protein>
<gene>
    <name evidence="2" type="ORF">HUW48_20185</name>
</gene>
<reference evidence="2 3" key="1">
    <citation type="submission" date="2020-08" db="EMBL/GenBank/DDBJ databases">
        <title>Adhaeribacter dokdonensis sp. nov., isolated from the rhizosphere of Elymus tsukushiensis, a plant native to the Dokdo Islands, Republic of Korea.</title>
        <authorList>
            <person name="Ghim S.Y."/>
        </authorList>
    </citation>
    <scope>NUCLEOTIDE SEQUENCE [LARGE SCALE GENOMIC DNA]</scope>
    <source>
        <strain evidence="2 3">KUDC8001</strain>
    </source>
</reference>
<dbReference type="AlphaFoldDB" id="A0A7L7LCD3"/>
<dbReference type="KEGG" id="add:HUW48_20185"/>
<accession>A0A7L7LCD3</accession>
<proteinExistence type="predicted"/>
<dbReference type="EMBL" id="CP055153">
    <property type="protein sequence ID" value="QMU30205.1"/>
    <property type="molecule type" value="Genomic_DNA"/>
</dbReference>
<keyword evidence="3" id="KW-1185">Reference proteome</keyword>
<name>A0A7L7LCD3_9BACT</name>
<evidence type="ECO:0000313" key="3">
    <source>
        <dbReference type="Proteomes" id="UP000514509"/>
    </source>
</evidence>
<organism evidence="2 3">
    <name type="scientific">Adhaeribacter radiodurans</name>
    <dbReference type="NCBI Taxonomy" id="2745197"/>
    <lineage>
        <taxon>Bacteria</taxon>
        <taxon>Pseudomonadati</taxon>
        <taxon>Bacteroidota</taxon>
        <taxon>Cytophagia</taxon>
        <taxon>Cytophagales</taxon>
        <taxon>Hymenobacteraceae</taxon>
        <taxon>Adhaeribacter</taxon>
    </lineage>
</organism>
<sequence length="65" mass="7116">MKRFFRLLLSCVLGLLVPAVIFPWLVKAIVPAKKEAPKVTFTPAADTTQKENKGLPAPILKSKSP</sequence>
<dbReference type="Proteomes" id="UP000514509">
    <property type="component" value="Chromosome"/>
</dbReference>
<evidence type="ECO:0000313" key="2">
    <source>
        <dbReference type="EMBL" id="QMU30205.1"/>
    </source>
</evidence>
<evidence type="ECO:0000256" key="1">
    <source>
        <dbReference type="SAM" id="MobiDB-lite"/>
    </source>
</evidence>